<feature type="transmembrane region" description="Helical" evidence="1">
    <location>
        <begin position="86"/>
        <end position="103"/>
    </location>
</feature>
<feature type="transmembrane region" description="Helical" evidence="1">
    <location>
        <begin position="217"/>
        <end position="239"/>
    </location>
</feature>
<dbReference type="AlphaFoldDB" id="A0A4R1BTD3"/>
<feature type="transmembrane region" description="Helical" evidence="1">
    <location>
        <begin position="46"/>
        <end position="65"/>
    </location>
</feature>
<feature type="transmembrane region" description="Helical" evidence="1">
    <location>
        <begin position="134"/>
        <end position="150"/>
    </location>
</feature>
<accession>A0A4R1BTD3</accession>
<feature type="domain" description="Heparan-alpha-glucosaminide N-acetyltransferase catalytic" evidence="2">
    <location>
        <begin position="4"/>
        <end position="225"/>
    </location>
</feature>
<feature type="transmembrane region" description="Helical" evidence="1">
    <location>
        <begin position="12"/>
        <end position="34"/>
    </location>
</feature>
<protein>
    <submittedName>
        <fullName evidence="3">DUF1624 domain-containing protein</fullName>
    </submittedName>
</protein>
<keyword evidence="1" id="KW-0472">Membrane</keyword>
<evidence type="ECO:0000313" key="3">
    <source>
        <dbReference type="EMBL" id="TCJ20515.1"/>
    </source>
</evidence>
<keyword evidence="4" id="KW-1185">Reference proteome</keyword>
<dbReference type="InterPro" id="IPR012429">
    <property type="entry name" value="HGSNAT_cat"/>
</dbReference>
<organism evidence="3 4">
    <name type="scientific">Rubrobacter taiwanensis</name>
    <dbReference type="NCBI Taxonomy" id="185139"/>
    <lineage>
        <taxon>Bacteria</taxon>
        <taxon>Bacillati</taxon>
        <taxon>Actinomycetota</taxon>
        <taxon>Rubrobacteria</taxon>
        <taxon>Rubrobacterales</taxon>
        <taxon>Rubrobacteraceae</taxon>
        <taxon>Rubrobacter</taxon>
    </lineage>
</organism>
<proteinExistence type="predicted"/>
<feature type="transmembrane region" description="Helical" evidence="1">
    <location>
        <begin position="170"/>
        <end position="191"/>
    </location>
</feature>
<name>A0A4R1BTD3_9ACTN</name>
<gene>
    <name evidence="3" type="ORF">E0L93_01445</name>
</gene>
<keyword evidence="1" id="KW-0812">Transmembrane</keyword>
<dbReference type="OrthoDB" id="9807591at2"/>
<reference evidence="3 4" key="1">
    <citation type="submission" date="2019-03" db="EMBL/GenBank/DDBJ databases">
        <title>Whole genome sequence of a novel Rubrobacter taiwanensis strain, isolated from Yellowstone National Park.</title>
        <authorList>
            <person name="Freed S."/>
            <person name="Ramaley R.F."/>
            <person name="Kyndt J.A."/>
        </authorList>
    </citation>
    <scope>NUCLEOTIDE SEQUENCE [LARGE SCALE GENOMIC DNA]</scope>
    <source>
        <strain evidence="3 4">Yellowstone</strain>
    </source>
</reference>
<dbReference type="Pfam" id="PF07786">
    <property type="entry name" value="HGSNAT_cat"/>
    <property type="match status" value="1"/>
</dbReference>
<evidence type="ECO:0000259" key="2">
    <source>
        <dbReference type="Pfam" id="PF07786"/>
    </source>
</evidence>
<feature type="transmembrane region" description="Helical" evidence="1">
    <location>
        <begin position="109"/>
        <end position="127"/>
    </location>
</feature>
<dbReference type="EMBL" id="SKBU01000003">
    <property type="protein sequence ID" value="TCJ20515.1"/>
    <property type="molecule type" value="Genomic_DNA"/>
</dbReference>
<evidence type="ECO:0000313" key="4">
    <source>
        <dbReference type="Proteomes" id="UP000295244"/>
    </source>
</evidence>
<dbReference type="Proteomes" id="UP000295244">
    <property type="component" value="Unassembled WGS sequence"/>
</dbReference>
<sequence length="242" mass="26344">MHRRLWEVDALRGVALIAMVLYHLSYDIAMFGHFDPDFFRSGIGLWTGRTIGSTFIFLAGVSLTLSYRRASAAGEAGWRKYALRGLRIFCYGMLITLVTLLVIPDEPIIFGILHLIGASILLSYPLLRFKLLNVALALAFVTAGVAVYGTPGDSVWLAPLGLPPFSMVDYWPLFPWFGIALLGIAAGNAFYGERHPEAAKPAPPLAGGLAFLGRHSLFIYLVHQPLLIAALILLGAGSLEAF</sequence>
<dbReference type="RefSeq" id="WP_132687485.1">
    <property type="nucleotide sequence ID" value="NZ_SKBU01000003.1"/>
</dbReference>
<keyword evidence="1" id="KW-1133">Transmembrane helix</keyword>
<evidence type="ECO:0000256" key="1">
    <source>
        <dbReference type="SAM" id="Phobius"/>
    </source>
</evidence>
<comment type="caution">
    <text evidence="3">The sequence shown here is derived from an EMBL/GenBank/DDBJ whole genome shotgun (WGS) entry which is preliminary data.</text>
</comment>